<dbReference type="Gene3D" id="2.130.10.10">
    <property type="entry name" value="YVTN repeat-like/Quinoprotein amine dehydrogenase"/>
    <property type="match status" value="1"/>
</dbReference>
<dbReference type="EC" id="3.1.1.-" evidence="2"/>
<proteinExistence type="inferred from homology"/>
<dbReference type="PANTHER" id="PTHR30344">
    <property type="entry name" value="6-PHOSPHOGLUCONOLACTONASE-RELATED"/>
    <property type="match status" value="1"/>
</dbReference>
<dbReference type="Proteomes" id="UP001322664">
    <property type="component" value="Chromosome"/>
</dbReference>
<dbReference type="PANTHER" id="PTHR30344:SF1">
    <property type="entry name" value="6-PHOSPHOGLUCONOLACTONASE"/>
    <property type="match status" value="1"/>
</dbReference>
<dbReference type="InterPro" id="IPR011048">
    <property type="entry name" value="Haem_d1_sf"/>
</dbReference>
<evidence type="ECO:0000256" key="1">
    <source>
        <dbReference type="ARBA" id="ARBA00005564"/>
    </source>
</evidence>
<dbReference type="InterPro" id="IPR015943">
    <property type="entry name" value="WD40/YVTN_repeat-like_dom_sf"/>
</dbReference>
<keyword evidence="2" id="KW-0378">Hydrolase</keyword>
<dbReference type="EMBL" id="CP137624">
    <property type="protein sequence ID" value="WPK10303.1"/>
    <property type="molecule type" value="Genomic_DNA"/>
</dbReference>
<sequence>MENTVDLVIGTYQKATSEALQIITLHTKTLEIQQQVAIKGIDSPSFVAVYQSYIFAVSEEDEGSIYSYRYDKEQQQLIELSRQSTHGAAPCYIAYDASKKALYVTNYVSGSIAVFTVNEQFEIQPCKQLIQHTGSSVNVERQEAAHAHSIEILSFATDYKIVQDLGCDTISLYFTEPDGMLTLVNTFQMPLGNGPRHVAFHKEHKLVYVLSELTSTVDVLQFDENKLTFELTQTIATLPYDFAGESTGADIHISSAGDYLFTSNRGHDSITIFTIDAHGQLAWHQCMHTGGETPRNFAVISDDLLVIGNQNADKLTMAKRDECNLFVLQPVEYLVEKPVCVKVL</sequence>
<dbReference type="Pfam" id="PF10282">
    <property type="entry name" value="Lactonase"/>
    <property type="match status" value="1"/>
</dbReference>
<dbReference type="SUPFAM" id="SSF51004">
    <property type="entry name" value="C-terminal (heme d1) domain of cytochrome cd1-nitrite reductase"/>
    <property type="match status" value="1"/>
</dbReference>
<keyword evidence="3" id="KW-1185">Reference proteome</keyword>
<accession>A0ABZ0RQ15</accession>
<name>A0ABZ0RQ15_9BACI</name>
<dbReference type="InterPro" id="IPR050282">
    <property type="entry name" value="Cycloisomerase_2"/>
</dbReference>
<reference evidence="2 3" key="1">
    <citation type="submission" date="2023-09" db="EMBL/GenBank/DDBJ databases">
        <authorList>
            <person name="Page C.A."/>
            <person name="Perez-Diaz I.M."/>
        </authorList>
    </citation>
    <scope>NUCLEOTIDE SEQUENCE [LARGE SCALE GENOMIC DNA]</scope>
    <source>
        <strain evidence="2 3">Ll15</strain>
    </source>
</reference>
<evidence type="ECO:0000313" key="3">
    <source>
        <dbReference type="Proteomes" id="UP001322664"/>
    </source>
</evidence>
<dbReference type="InterPro" id="IPR019405">
    <property type="entry name" value="Lactonase_7-beta_prop"/>
</dbReference>
<protein>
    <submittedName>
        <fullName evidence="2">Lactonase family protein</fullName>
        <ecNumber evidence="2">3.1.1.-</ecNumber>
    </submittedName>
</protein>
<organism evidence="2 3">
    <name type="scientific">Lysinibacillus louembei</name>
    <dbReference type="NCBI Taxonomy" id="1470088"/>
    <lineage>
        <taxon>Bacteria</taxon>
        <taxon>Bacillati</taxon>
        <taxon>Bacillota</taxon>
        <taxon>Bacilli</taxon>
        <taxon>Bacillales</taxon>
        <taxon>Bacillaceae</taxon>
        <taxon>Lysinibacillus</taxon>
    </lineage>
</organism>
<evidence type="ECO:0000313" key="2">
    <source>
        <dbReference type="EMBL" id="WPK10303.1"/>
    </source>
</evidence>
<gene>
    <name evidence="2" type="ORF">R6U77_10185</name>
</gene>
<comment type="similarity">
    <text evidence="1">Belongs to the cycloisomerase 2 family.</text>
</comment>
<dbReference type="RefSeq" id="WP_319835573.1">
    <property type="nucleotide sequence ID" value="NZ_CP137624.1"/>
</dbReference>
<dbReference type="GO" id="GO:0016787">
    <property type="term" value="F:hydrolase activity"/>
    <property type="evidence" value="ECO:0007669"/>
    <property type="project" value="UniProtKB-KW"/>
</dbReference>